<dbReference type="Gene3D" id="1.10.150.250">
    <property type="entry name" value="Flavinator of succinate dehydrogenase"/>
    <property type="match status" value="1"/>
</dbReference>
<dbReference type="GO" id="GO:0006099">
    <property type="term" value="P:tricarboxylic acid cycle"/>
    <property type="evidence" value="ECO:0007669"/>
    <property type="project" value="TreeGrafter"/>
</dbReference>
<dbReference type="PANTHER" id="PTHR12469">
    <property type="entry name" value="PROTEIN EMI5 HOMOLOG, MITOCHONDRIAL"/>
    <property type="match status" value="1"/>
</dbReference>
<dbReference type="SUPFAM" id="SSF109910">
    <property type="entry name" value="YgfY-like"/>
    <property type="match status" value="1"/>
</dbReference>
<evidence type="ECO:0000256" key="2">
    <source>
        <dbReference type="ARBA" id="ARBA00019418"/>
    </source>
</evidence>
<comment type="similarity">
    <text evidence="1">Belongs to the SdhE FAD assembly factor family.</text>
</comment>
<organism evidence="4 5">
    <name type="scientific">Plantimonas leprariae</name>
    <dbReference type="NCBI Taxonomy" id="2615207"/>
    <lineage>
        <taxon>Bacteria</taxon>
        <taxon>Pseudomonadati</taxon>
        <taxon>Pseudomonadota</taxon>
        <taxon>Alphaproteobacteria</taxon>
        <taxon>Hyphomicrobiales</taxon>
        <taxon>Aurantimonadaceae</taxon>
        <taxon>Plantimonas</taxon>
    </lineage>
</organism>
<dbReference type="PANTHER" id="PTHR12469:SF2">
    <property type="entry name" value="SUCCINATE DEHYDROGENASE ASSEMBLY FACTOR 2, MITOCHONDRIAL"/>
    <property type="match status" value="1"/>
</dbReference>
<sequence>MTGTLRSSLDLDVRRRKALFRSWHRGTREMDLVLGRFADAEIDRLDDGEMSDYEALMEAPDRDIFKWLTGEAETPPNYDTPVLRRIMHFYKDGGAVQP</sequence>
<gene>
    <name evidence="4" type="ORF">F6X38_02625</name>
</gene>
<protein>
    <recommendedName>
        <fullName evidence="2">FAD assembly factor SdhE</fullName>
    </recommendedName>
</protein>
<dbReference type="Pfam" id="PF03937">
    <property type="entry name" value="Sdh5"/>
    <property type="match status" value="1"/>
</dbReference>
<evidence type="ECO:0000256" key="3">
    <source>
        <dbReference type="ARBA" id="ARBA00023186"/>
    </source>
</evidence>
<keyword evidence="3" id="KW-0143">Chaperone</keyword>
<dbReference type="EMBL" id="VZDO01000002">
    <property type="protein sequence ID" value="KAB0681739.1"/>
    <property type="molecule type" value="Genomic_DNA"/>
</dbReference>
<reference evidence="4 5" key="1">
    <citation type="submission" date="2019-09" db="EMBL/GenBank/DDBJ databases">
        <title>YIM 132180 draft genome.</title>
        <authorList>
            <person name="Zhang K."/>
        </authorList>
    </citation>
    <scope>NUCLEOTIDE SEQUENCE [LARGE SCALE GENOMIC DNA]</scope>
    <source>
        <strain evidence="4 5">YIM 132180</strain>
    </source>
</reference>
<evidence type="ECO:0000313" key="4">
    <source>
        <dbReference type="EMBL" id="KAB0681739.1"/>
    </source>
</evidence>
<dbReference type="InterPro" id="IPR005631">
    <property type="entry name" value="SDH"/>
</dbReference>
<proteinExistence type="inferred from homology"/>
<dbReference type="InterPro" id="IPR036714">
    <property type="entry name" value="SDH_sf"/>
</dbReference>
<comment type="caution">
    <text evidence="4">The sequence shown here is derived from an EMBL/GenBank/DDBJ whole genome shotgun (WGS) entry which is preliminary data.</text>
</comment>
<evidence type="ECO:0000313" key="5">
    <source>
        <dbReference type="Proteomes" id="UP000432089"/>
    </source>
</evidence>
<dbReference type="AlphaFoldDB" id="A0A7V7PRR2"/>
<accession>A0A7V7PRR2</accession>
<dbReference type="RefSeq" id="WP_150968000.1">
    <property type="nucleotide sequence ID" value="NZ_VZDO01000002.1"/>
</dbReference>
<keyword evidence="5" id="KW-1185">Reference proteome</keyword>
<name>A0A7V7PRR2_9HYPH</name>
<dbReference type="Proteomes" id="UP000432089">
    <property type="component" value="Unassembled WGS sequence"/>
</dbReference>
<evidence type="ECO:0000256" key="1">
    <source>
        <dbReference type="ARBA" id="ARBA00008571"/>
    </source>
</evidence>